<organism evidence="1 2">
    <name type="scientific">Candidatus Caccopulliclostridium gallistercoris</name>
    <dbReference type="NCBI Taxonomy" id="2840719"/>
    <lineage>
        <taxon>Bacteria</taxon>
        <taxon>Bacillati</taxon>
        <taxon>Bacillota</taxon>
        <taxon>Clostridia</taxon>
        <taxon>Candidatus Caccopulliclostridium</taxon>
    </lineage>
</organism>
<gene>
    <name evidence="1" type="ORF">IAA62_00785</name>
</gene>
<sequence>MQKEIKEEKALLNEDGELTEAGYSKKMLLKYNRNSIKAKKLRIKEWDYYLVYNDKFGLALTVADNSYMGLYSATFLDFTNKREVTKTNMRFMTRGKTNMPSSTYSGNVEVKSKKYNYFFERTLNKRELNVYIKNFYKDESLIANITLTDEPEESMVIATPFWEKKNAFYYNQKIVGFKASGVIKIGEQKFDLPEGTLGILDWGRGVWPYKNTWYWGAGVREIGGKKFGFNIGYGFGDTSNATENMLFYEGKAHKLEEVKFNIPQTEKGKDDFLKPWTFTSSDGRFEMEFTPILDRHSNASALIISSNQHQVFGRFTGKAILDDGKKIEIRNFLGFAEKVVNKW</sequence>
<dbReference type="EMBL" id="DVOJ01000004">
    <property type="protein sequence ID" value="HIV01080.1"/>
    <property type="molecule type" value="Genomic_DNA"/>
</dbReference>
<proteinExistence type="predicted"/>
<name>A0A9D1NDJ9_9FIRM</name>
<dbReference type="AlphaFoldDB" id="A0A9D1NDJ9"/>
<accession>A0A9D1NDJ9</accession>
<reference evidence="1" key="2">
    <citation type="journal article" date="2021" name="PeerJ">
        <title>Extensive microbial diversity within the chicken gut microbiome revealed by metagenomics and culture.</title>
        <authorList>
            <person name="Gilroy R."/>
            <person name="Ravi A."/>
            <person name="Getino M."/>
            <person name="Pursley I."/>
            <person name="Horton D.L."/>
            <person name="Alikhan N.F."/>
            <person name="Baker D."/>
            <person name="Gharbi K."/>
            <person name="Hall N."/>
            <person name="Watson M."/>
            <person name="Adriaenssens E.M."/>
            <person name="Foster-Nyarko E."/>
            <person name="Jarju S."/>
            <person name="Secka A."/>
            <person name="Antonio M."/>
            <person name="Oren A."/>
            <person name="Chaudhuri R.R."/>
            <person name="La Ragione R."/>
            <person name="Hildebrand F."/>
            <person name="Pallen M.J."/>
        </authorList>
    </citation>
    <scope>NUCLEOTIDE SEQUENCE</scope>
    <source>
        <strain evidence="1">CHK186-9395</strain>
    </source>
</reference>
<dbReference type="Pfam" id="PF10974">
    <property type="entry name" value="DUF2804"/>
    <property type="match status" value="1"/>
</dbReference>
<evidence type="ECO:0000313" key="1">
    <source>
        <dbReference type="EMBL" id="HIV01080.1"/>
    </source>
</evidence>
<dbReference type="PANTHER" id="PTHR35868">
    <property type="entry name" value="DUF2804 DOMAIN-CONTAINING PROTEIN-RELATED"/>
    <property type="match status" value="1"/>
</dbReference>
<protein>
    <submittedName>
        <fullName evidence="1">DUF2804 domain-containing protein</fullName>
    </submittedName>
</protein>
<reference evidence="1" key="1">
    <citation type="submission" date="2020-10" db="EMBL/GenBank/DDBJ databases">
        <authorList>
            <person name="Gilroy R."/>
        </authorList>
    </citation>
    <scope>NUCLEOTIDE SEQUENCE</scope>
    <source>
        <strain evidence="1">CHK186-9395</strain>
    </source>
</reference>
<dbReference type="Proteomes" id="UP000886861">
    <property type="component" value="Unassembled WGS sequence"/>
</dbReference>
<dbReference type="InterPro" id="IPR021243">
    <property type="entry name" value="DUF2804"/>
</dbReference>
<comment type="caution">
    <text evidence="1">The sequence shown here is derived from an EMBL/GenBank/DDBJ whole genome shotgun (WGS) entry which is preliminary data.</text>
</comment>
<dbReference type="PANTHER" id="PTHR35868:SF3">
    <property type="entry name" value="DUF2804 DOMAIN-CONTAINING PROTEIN"/>
    <property type="match status" value="1"/>
</dbReference>
<evidence type="ECO:0000313" key="2">
    <source>
        <dbReference type="Proteomes" id="UP000886861"/>
    </source>
</evidence>